<reference evidence="2" key="1">
    <citation type="journal article" date="2023" name="Mol. Phylogenet. Evol.">
        <title>Genome-scale phylogeny and comparative genomics of the fungal order Sordariales.</title>
        <authorList>
            <person name="Hensen N."/>
            <person name="Bonometti L."/>
            <person name="Westerberg I."/>
            <person name="Brannstrom I.O."/>
            <person name="Guillou S."/>
            <person name="Cros-Aarteil S."/>
            <person name="Calhoun S."/>
            <person name="Haridas S."/>
            <person name="Kuo A."/>
            <person name="Mondo S."/>
            <person name="Pangilinan J."/>
            <person name="Riley R."/>
            <person name="LaButti K."/>
            <person name="Andreopoulos B."/>
            <person name="Lipzen A."/>
            <person name="Chen C."/>
            <person name="Yan M."/>
            <person name="Daum C."/>
            <person name="Ng V."/>
            <person name="Clum A."/>
            <person name="Steindorff A."/>
            <person name="Ohm R.A."/>
            <person name="Martin F."/>
            <person name="Silar P."/>
            <person name="Natvig D.O."/>
            <person name="Lalanne C."/>
            <person name="Gautier V."/>
            <person name="Ament-Velasquez S.L."/>
            <person name="Kruys A."/>
            <person name="Hutchinson M.I."/>
            <person name="Powell A.J."/>
            <person name="Barry K."/>
            <person name="Miller A.N."/>
            <person name="Grigoriev I.V."/>
            <person name="Debuchy R."/>
            <person name="Gladieux P."/>
            <person name="Hiltunen Thoren M."/>
            <person name="Johannesson H."/>
        </authorList>
    </citation>
    <scope>NUCLEOTIDE SEQUENCE</scope>
    <source>
        <strain evidence="2">CBS 168.71</strain>
    </source>
</reference>
<dbReference type="Proteomes" id="UP001278766">
    <property type="component" value="Unassembled WGS sequence"/>
</dbReference>
<gene>
    <name evidence="2" type="ORF">B0H64DRAFT_37567</name>
</gene>
<proteinExistence type="predicted"/>
<dbReference type="RefSeq" id="XP_062664919.1">
    <property type="nucleotide sequence ID" value="XM_062802432.1"/>
</dbReference>
<organism evidence="2 3">
    <name type="scientific">Chaetomium fimeti</name>
    <dbReference type="NCBI Taxonomy" id="1854472"/>
    <lineage>
        <taxon>Eukaryota</taxon>
        <taxon>Fungi</taxon>
        <taxon>Dikarya</taxon>
        <taxon>Ascomycota</taxon>
        <taxon>Pezizomycotina</taxon>
        <taxon>Sordariomycetes</taxon>
        <taxon>Sordariomycetidae</taxon>
        <taxon>Sordariales</taxon>
        <taxon>Chaetomiaceae</taxon>
        <taxon>Chaetomium</taxon>
    </lineage>
</organism>
<reference evidence="2" key="2">
    <citation type="submission" date="2023-06" db="EMBL/GenBank/DDBJ databases">
        <authorList>
            <consortium name="Lawrence Berkeley National Laboratory"/>
            <person name="Haridas S."/>
            <person name="Hensen N."/>
            <person name="Bonometti L."/>
            <person name="Westerberg I."/>
            <person name="Brannstrom I.O."/>
            <person name="Guillou S."/>
            <person name="Cros-Aarteil S."/>
            <person name="Calhoun S."/>
            <person name="Kuo A."/>
            <person name="Mondo S."/>
            <person name="Pangilinan J."/>
            <person name="Riley R."/>
            <person name="Labutti K."/>
            <person name="Andreopoulos B."/>
            <person name="Lipzen A."/>
            <person name="Chen C."/>
            <person name="Yanf M."/>
            <person name="Daum C."/>
            <person name="Ng V."/>
            <person name="Clum A."/>
            <person name="Steindorff A."/>
            <person name="Ohm R."/>
            <person name="Martin F."/>
            <person name="Silar P."/>
            <person name="Natvig D."/>
            <person name="Lalanne C."/>
            <person name="Gautier V."/>
            <person name="Ament-Velasquez S.L."/>
            <person name="Kruys A."/>
            <person name="Hutchinson M.I."/>
            <person name="Powell A.J."/>
            <person name="Barry K."/>
            <person name="Miller A.N."/>
            <person name="Grigoriev I.V."/>
            <person name="Debuchy R."/>
            <person name="Gladieux P."/>
            <person name="Thoren M.H."/>
            <person name="Johannesson H."/>
        </authorList>
    </citation>
    <scope>NUCLEOTIDE SEQUENCE</scope>
    <source>
        <strain evidence="2">CBS 168.71</strain>
    </source>
</reference>
<dbReference type="GeneID" id="87839380"/>
<name>A0AAE0HRJ2_9PEZI</name>
<keyword evidence="1" id="KW-0732">Signal</keyword>
<evidence type="ECO:0000313" key="3">
    <source>
        <dbReference type="Proteomes" id="UP001278766"/>
    </source>
</evidence>
<evidence type="ECO:0008006" key="4">
    <source>
        <dbReference type="Google" id="ProtNLM"/>
    </source>
</evidence>
<dbReference type="EMBL" id="JAUEPN010000001">
    <property type="protein sequence ID" value="KAK3301405.1"/>
    <property type="molecule type" value="Genomic_DNA"/>
</dbReference>
<comment type="caution">
    <text evidence="2">The sequence shown here is derived from an EMBL/GenBank/DDBJ whole genome shotgun (WGS) entry which is preliminary data.</text>
</comment>
<feature type="chain" id="PRO_5041914846" description="Secreted protein" evidence="1">
    <location>
        <begin position="22"/>
        <end position="94"/>
    </location>
</feature>
<keyword evidence="3" id="KW-1185">Reference proteome</keyword>
<sequence>MPAISLTPFQCLIAMIAFTSAFPLVVVSCSSYRRCLLCLPLLRHSSVRLTWAIHTPISMGDRRGNKKTLAQGLSFYRAPATFNILVFRSSDFSI</sequence>
<accession>A0AAE0HRJ2</accession>
<protein>
    <recommendedName>
        <fullName evidence="4">Secreted protein</fullName>
    </recommendedName>
</protein>
<evidence type="ECO:0000256" key="1">
    <source>
        <dbReference type="SAM" id="SignalP"/>
    </source>
</evidence>
<dbReference type="AlphaFoldDB" id="A0AAE0HRJ2"/>
<evidence type="ECO:0000313" key="2">
    <source>
        <dbReference type="EMBL" id="KAK3301405.1"/>
    </source>
</evidence>
<feature type="signal peptide" evidence="1">
    <location>
        <begin position="1"/>
        <end position="21"/>
    </location>
</feature>